<sequence>MFNVAKIAGKLNSNGVLPDGCIITLKEITDLLGVQHSKALEKVIKLSKEPSFGTVSKMDFVYNNKGQTIQTLAFTKKQAIAVAARLDNTMLMQVIDKVEELEKQNKVRVPQTLSEALLLASKQAEVIEKQNLALESKSQTIRNVVHSENTYTASQVAKDMENPISARLLNKMLSEAGVIFKQNGSWQLYEKYAGHNLTSLKETKPDEQGKTFHSLRWTALGKNWIYKNWTKVKQRVSMETLSEWELKITNDLPEIPMPRKKDRNF</sequence>
<feature type="domain" description="Antirepressor protein C-terminal" evidence="1">
    <location>
        <begin position="128"/>
        <end position="230"/>
    </location>
</feature>
<reference evidence="2" key="1">
    <citation type="submission" date="2016-10" db="EMBL/GenBank/DDBJ databases">
        <authorList>
            <person name="de Groot N.N."/>
        </authorList>
    </citation>
    <scope>NUCLEOTIDE SEQUENCE</scope>
</reference>
<proteinExistence type="predicted"/>
<organism evidence="2">
    <name type="scientific">hydrothermal vent metagenome</name>
    <dbReference type="NCBI Taxonomy" id="652676"/>
    <lineage>
        <taxon>unclassified sequences</taxon>
        <taxon>metagenomes</taxon>
        <taxon>ecological metagenomes</taxon>
    </lineage>
</organism>
<gene>
    <name evidence="2" type="ORF">MNB_SV-3-1136</name>
</gene>
<evidence type="ECO:0000313" key="2">
    <source>
        <dbReference type="EMBL" id="SFV55527.1"/>
    </source>
</evidence>
<dbReference type="InterPro" id="IPR005039">
    <property type="entry name" value="Ant_C"/>
</dbReference>
<dbReference type="GO" id="GO:0003677">
    <property type="term" value="F:DNA binding"/>
    <property type="evidence" value="ECO:0007669"/>
    <property type="project" value="InterPro"/>
</dbReference>
<evidence type="ECO:0000259" key="1">
    <source>
        <dbReference type="Pfam" id="PF03374"/>
    </source>
</evidence>
<name>A0A1W1BPX3_9ZZZZ</name>
<accession>A0A1W1BPX3</accession>
<dbReference type="Pfam" id="PF03374">
    <property type="entry name" value="ANT"/>
    <property type="match status" value="1"/>
</dbReference>
<protein>
    <submittedName>
        <fullName evidence="2">Phage antirepressor protein</fullName>
    </submittedName>
</protein>
<dbReference type="EMBL" id="FPHI01000011">
    <property type="protein sequence ID" value="SFV55527.1"/>
    <property type="molecule type" value="Genomic_DNA"/>
</dbReference>
<dbReference type="AlphaFoldDB" id="A0A1W1BPX3"/>